<name>A0A1I7ZJR8_9BILA</name>
<accession>A0A1I7ZJR8</accession>
<dbReference type="AlphaFoldDB" id="A0A1I7ZJR8"/>
<sequence>MSRENLPAKRNLVEADRPSLRLGGPQRKMKVEAACQNLKKYFHDLEMSLRKADFNGIRTHHAFYYKLILRA</sequence>
<organism evidence="1 2">
    <name type="scientific">Steinernema glaseri</name>
    <dbReference type="NCBI Taxonomy" id="37863"/>
    <lineage>
        <taxon>Eukaryota</taxon>
        <taxon>Metazoa</taxon>
        <taxon>Ecdysozoa</taxon>
        <taxon>Nematoda</taxon>
        <taxon>Chromadorea</taxon>
        <taxon>Rhabditida</taxon>
        <taxon>Tylenchina</taxon>
        <taxon>Panagrolaimomorpha</taxon>
        <taxon>Strongyloidoidea</taxon>
        <taxon>Steinernematidae</taxon>
        <taxon>Steinernema</taxon>
    </lineage>
</organism>
<evidence type="ECO:0000313" key="1">
    <source>
        <dbReference type="Proteomes" id="UP000095287"/>
    </source>
</evidence>
<evidence type="ECO:0000313" key="2">
    <source>
        <dbReference type="WBParaSite" id="L893_g27091.t1"/>
    </source>
</evidence>
<proteinExistence type="predicted"/>
<dbReference type="WBParaSite" id="L893_g27091.t1">
    <property type="protein sequence ID" value="L893_g27091.t1"/>
    <property type="gene ID" value="L893_g27091"/>
</dbReference>
<reference evidence="2" key="1">
    <citation type="submission" date="2016-11" db="UniProtKB">
        <authorList>
            <consortium name="WormBaseParasite"/>
        </authorList>
    </citation>
    <scope>IDENTIFICATION</scope>
</reference>
<dbReference type="Proteomes" id="UP000095287">
    <property type="component" value="Unplaced"/>
</dbReference>
<keyword evidence="1" id="KW-1185">Reference proteome</keyword>
<protein>
    <submittedName>
        <fullName evidence="2">Transposase</fullName>
    </submittedName>
</protein>